<evidence type="ECO:0000313" key="2">
    <source>
        <dbReference type="Proteomes" id="UP000278288"/>
    </source>
</evidence>
<organism evidence="1 2">
    <name type="scientific">Chryseobacterium nakagawai</name>
    <dbReference type="NCBI Taxonomy" id="1241982"/>
    <lineage>
        <taxon>Bacteria</taxon>
        <taxon>Pseudomonadati</taxon>
        <taxon>Bacteroidota</taxon>
        <taxon>Flavobacteriia</taxon>
        <taxon>Flavobacteriales</taxon>
        <taxon>Weeksellaceae</taxon>
        <taxon>Chryseobacterium group</taxon>
        <taxon>Chryseobacterium</taxon>
    </lineage>
</organism>
<sequence>MNQNIADQYNLTFEDEVQDWGIHGKSINKIVNTNYQYLTTFLNSWNSAEQINASLLPDINDGLNNPHEEIDSDAATIDIIIHRNEVDFYDDVKGYVGSIPLQDFKEIIIEWRDFLKRTPSGGSKVRRIFNFF</sequence>
<evidence type="ECO:0000313" key="1">
    <source>
        <dbReference type="EMBL" id="AZA90463.1"/>
    </source>
</evidence>
<dbReference type="Proteomes" id="UP000278288">
    <property type="component" value="Chromosome"/>
</dbReference>
<accession>A0AAD0YL57</accession>
<keyword evidence="2" id="KW-1185">Reference proteome</keyword>
<gene>
    <name evidence="1" type="ORF">EG343_07445</name>
</gene>
<dbReference type="EMBL" id="CP033923">
    <property type="protein sequence ID" value="AZA90463.1"/>
    <property type="molecule type" value="Genomic_DNA"/>
</dbReference>
<dbReference type="RefSeq" id="WP_123857188.1">
    <property type="nucleotide sequence ID" value="NZ_CP033923.1"/>
</dbReference>
<proteinExistence type="predicted"/>
<name>A0AAD0YL57_CHRNA</name>
<dbReference type="AlphaFoldDB" id="A0AAD0YL57"/>
<reference evidence="1 2" key="1">
    <citation type="submission" date="2018-11" db="EMBL/GenBank/DDBJ databases">
        <title>Proposal to divide the Flavobacteriaceae and reorganize its genera based on Amino Acid Identity values calculated from whole genome sequences.</title>
        <authorList>
            <person name="Nicholson A.C."/>
            <person name="Gulvik C.A."/>
            <person name="Whitney A.M."/>
            <person name="Humrighouse B.W."/>
            <person name="Bell M."/>
            <person name="Holmes B."/>
            <person name="Steigerwalt A.G."/>
            <person name="Villarma A."/>
            <person name="Sheth M."/>
            <person name="Batra D."/>
            <person name="Pryor J."/>
            <person name="Bernardet J.-F."/>
            <person name="Hugo C."/>
            <person name="Kampfer P."/>
            <person name="Newman J."/>
            <person name="McQuiston J.R."/>
        </authorList>
    </citation>
    <scope>NUCLEOTIDE SEQUENCE [LARGE SCALE GENOMIC DNA]</scope>
    <source>
        <strain evidence="1 2">G0041</strain>
    </source>
</reference>
<protein>
    <submittedName>
        <fullName evidence="1">Uncharacterized protein</fullName>
    </submittedName>
</protein>
<dbReference type="KEGG" id="cnk:EG343_07445"/>